<gene>
    <name evidence="1" type="ORF">OCBIM_22024453mg</name>
</gene>
<name>A0A0L8IAQ2_OCTBM</name>
<sequence length="52" mass="6262">MNCLQSILTSPCWGTGYFFNTDLRTRSHRHAINEQKKYFSLLYSYCLLTIYY</sequence>
<reference evidence="1" key="1">
    <citation type="submission" date="2015-07" db="EMBL/GenBank/DDBJ databases">
        <title>MeaNS - Measles Nucleotide Surveillance Program.</title>
        <authorList>
            <person name="Tran T."/>
            <person name="Druce J."/>
        </authorList>
    </citation>
    <scope>NUCLEOTIDE SEQUENCE</scope>
    <source>
        <strain evidence="1">UCB-OBI-ISO-001</strain>
        <tissue evidence="1">Gonad</tissue>
    </source>
</reference>
<organism evidence="1">
    <name type="scientific">Octopus bimaculoides</name>
    <name type="common">California two-spotted octopus</name>
    <dbReference type="NCBI Taxonomy" id="37653"/>
    <lineage>
        <taxon>Eukaryota</taxon>
        <taxon>Metazoa</taxon>
        <taxon>Spiralia</taxon>
        <taxon>Lophotrochozoa</taxon>
        <taxon>Mollusca</taxon>
        <taxon>Cephalopoda</taxon>
        <taxon>Coleoidea</taxon>
        <taxon>Octopodiformes</taxon>
        <taxon>Octopoda</taxon>
        <taxon>Incirrata</taxon>
        <taxon>Octopodidae</taxon>
        <taxon>Octopus</taxon>
    </lineage>
</organism>
<proteinExistence type="predicted"/>
<dbReference type="AlphaFoldDB" id="A0A0L8IAQ2"/>
<accession>A0A0L8IAQ2</accession>
<dbReference type="EMBL" id="KQ416123">
    <property type="protein sequence ID" value="KOF98583.1"/>
    <property type="molecule type" value="Genomic_DNA"/>
</dbReference>
<protein>
    <submittedName>
        <fullName evidence="1">Uncharacterized protein</fullName>
    </submittedName>
</protein>
<evidence type="ECO:0000313" key="1">
    <source>
        <dbReference type="EMBL" id="KOF98583.1"/>
    </source>
</evidence>